<feature type="transmembrane region" description="Helical" evidence="1">
    <location>
        <begin position="119"/>
        <end position="143"/>
    </location>
</feature>
<keyword evidence="1" id="KW-1133">Transmembrane helix</keyword>
<feature type="transmembrane region" description="Helical" evidence="1">
    <location>
        <begin position="53"/>
        <end position="72"/>
    </location>
</feature>
<feature type="transmembrane region" description="Helical" evidence="1">
    <location>
        <begin position="18"/>
        <end position="38"/>
    </location>
</feature>
<dbReference type="EMBL" id="JBHTJI010000022">
    <property type="protein sequence ID" value="MFD0990772.1"/>
    <property type="molecule type" value="Genomic_DNA"/>
</dbReference>
<feature type="transmembrane region" description="Helical" evidence="1">
    <location>
        <begin position="231"/>
        <end position="250"/>
    </location>
</feature>
<feature type="transmembrane region" description="Helical" evidence="1">
    <location>
        <begin position="205"/>
        <end position="224"/>
    </location>
</feature>
<feature type="transmembrane region" description="Helical" evidence="1">
    <location>
        <begin position="79"/>
        <end position="99"/>
    </location>
</feature>
<sequence length="257" mass="29590">MDILDSFLEFFKDKNKPLLLYALLCFFGGLICLLLSKYSNLQVSGVSAWAKPFNFFISISIFAFSMALYLDYLDNQKQVTIYCWSFMIFLSIELLMIAVQAARGRKSHYNIDTPLDRVIFALMGLSITVILIHTIYITFLFFIQKQFSVSDEMILAIKLSLIIMVIFMLEGYVMISLSKHTIGSEDVTKGIPAFNWSKNYGDLRVAHFFGMHALQIIPILTFVLASTKRDVYLIAFLYFVFVTFTLIQAWQGRPFIK</sequence>
<evidence type="ECO:0000313" key="2">
    <source>
        <dbReference type="EMBL" id="MFD0990772.1"/>
    </source>
</evidence>
<accession>A0ABW3JJW5</accession>
<evidence type="ECO:0000313" key="3">
    <source>
        <dbReference type="Proteomes" id="UP001597061"/>
    </source>
</evidence>
<feature type="transmembrane region" description="Helical" evidence="1">
    <location>
        <begin position="155"/>
        <end position="175"/>
    </location>
</feature>
<organism evidence="2 3">
    <name type="scientific">Mariniflexile jejuense</name>
    <dbReference type="NCBI Taxonomy" id="1173582"/>
    <lineage>
        <taxon>Bacteria</taxon>
        <taxon>Pseudomonadati</taxon>
        <taxon>Bacteroidota</taxon>
        <taxon>Flavobacteriia</taxon>
        <taxon>Flavobacteriales</taxon>
        <taxon>Flavobacteriaceae</taxon>
        <taxon>Mariniflexile</taxon>
    </lineage>
</organism>
<protein>
    <submittedName>
        <fullName evidence="2">Uncharacterized protein</fullName>
    </submittedName>
</protein>
<dbReference type="Proteomes" id="UP001597061">
    <property type="component" value="Unassembled WGS sequence"/>
</dbReference>
<keyword evidence="3" id="KW-1185">Reference proteome</keyword>
<name>A0ABW3JJW5_9FLAO</name>
<keyword evidence="1" id="KW-0472">Membrane</keyword>
<evidence type="ECO:0000256" key="1">
    <source>
        <dbReference type="SAM" id="Phobius"/>
    </source>
</evidence>
<gene>
    <name evidence="2" type="ORF">ACFQ1R_11740</name>
</gene>
<dbReference type="RefSeq" id="WP_379926417.1">
    <property type="nucleotide sequence ID" value="NZ_JBHTJI010000022.1"/>
</dbReference>
<keyword evidence="1" id="KW-0812">Transmembrane</keyword>
<proteinExistence type="predicted"/>
<comment type="caution">
    <text evidence="2">The sequence shown here is derived from an EMBL/GenBank/DDBJ whole genome shotgun (WGS) entry which is preliminary data.</text>
</comment>
<reference evidence="3" key="1">
    <citation type="journal article" date="2019" name="Int. J. Syst. Evol. Microbiol.">
        <title>The Global Catalogue of Microorganisms (GCM) 10K type strain sequencing project: providing services to taxonomists for standard genome sequencing and annotation.</title>
        <authorList>
            <consortium name="The Broad Institute Genomics Platform"/>
            <consortium name="The Broad Institute Genome Sequencing Center for Infectious Disease"/>
            <person name="Wu L."/>
            <person name="Ma J."/>
        </authorList>
    </citation>
    <scope>NUCLEOTIDE SEQUENCE [LARGE SCALE GENOMIC DNA]</scope>
    <source>
        <strain evidence="3">CCUG 62414</strain>
    </source>
</reference>